<comment type="similarity">
    <text evidence="1">Belongs to the sulfatase family.</text>
</comment>
<evidence type="ECO:0000313" key="6">
    <source>
        <dbReference type="Proteomes" id="UP000253562"/>
    </source>
</evidence>
<dbReference type="Gene3D" id="3.40.720.10">
    <property type="entry name" value="Alkaline Phosphatase, subunit A"/>
    <property type="match status" value="1"/>
</dbReference>
<feature type="domain" description="Sulfatase N-terminal" evidence="4">
    <location>
        <begin position="32"/>
        <end position="461"/>
    </location>
</feature>
<dbReference type="RefSeq" id="WP_114369645.1">
    <property type="nucleotide sequence ID" value="NZ_QPEX01000030.1"/>
</dbReference>
<sequence length="576" mass="64535">MPPTFSYATSWAVALLLSIGTATLHAQDKPQPNIIVILADDMGYSDIGCYGSEIKTPTLDSLAESGLKFTQFYNTARCCPTRASLLTGLYPHQAGIGHMVTGNYDPNQFPGYHQDLNDRCQTIAEVLKPAGYSTYMTGKWHVCHNIHPDGTKHNWPLQRGFDHFYGTITGAGSFYDPAALCRGNTLITPVNDPEYQPESYYYTDAIGDNAVRFLQQHEEGTNEKPFFLYVAFTAAHWPMHALPEDIAKYEDLYKRGYGEIRKARFARLKELGLIDPQWEMAARAGTWKKIEHKPWEIRCMAVYAAMIDRMDQNIAKITKQLQASGELDNTLIFYMQDNGGCAEGVGRASDKSLPAPRQPMGPDDLQLAVIPAFARDGKPIRHGPENMPGDYDTYIAYGRNWANVSNTPFREYKHWVHEGGISTPLIVHWPAGIAAEQNGKLVTTPSHLIDIMATCVDVAGADYPQQAGGQPMTPLQGISLAPAFSGNEPQRKTPIFWEHEANSAVRDGKWKIVRYGKMGTGETQPWELHDMEADRTEQHDLANEHPEIVEKMAAQWDQWAHEANVLPWPWGVQKKK</sequence>
<name>A0A368KSW6_9BACT</name>
<evidence type="ECO:0000313" key="5">
    <source>
        <dbReference type="EMBL" id="RCS46376.1"/>
    </source>
</evidence>
<dbReference type="InterPro" id="IPR017850">
    <property type="entry name" value="Alkaline_phosphatase_core_sf"/>
</dbReference>
<evidence type="ECO:0000256" key="1">
    <source>
        <dbReference type="ARBA" id="ARBA00008779"/>
    </source>
</evidence>
<reference evidence="5 6" key="1">
    <citation type="submission" date="2018-07" db="EMBL/GenBank/DDBJ databases">
        <title>Comparative genomes isolates from brazilian mangrove.</title>
        <authorList>
            <person name="De Araujo J.E."/>
            <person name="Taketani R.G."/>
            <person name="Silva M.C.P."/>
            <person name="Lourenco M.V."/>
            <person name="Oliveira V.M."/>
            <person name="Andreote F.D."/>
        </authorList>
    </citation>
    <scope>NUCLEOTIDE SEQUENCE [LARGE SCALE GENOMIC DNA]</scope>
    <source>
        <strain evidence="5 6">HEX PRIS-MGV</strain>
    </source>
</reference>
<dbReference type="AlphaFoldDB" id="A0A368KSW6"/>
<dbReference type="SUPFAM" id="SSF53649">
    <property type="entry name" value="Alkaline phosphatase-like"/>
    <property type="match status" value="1"/>
</dbReference>
<keyword evidence="3" id="KW-0732">Signal</keyword>
<feature type="chain" id="PRO_5016801538" evidence="3">
    <location>
        <begin position="27"/>
        <end position="576"/>
    </location>
</feature>
<dbReference type="OrthoDB" id="9783154at2"/>
<organism evidence="5 6">
    <name type="scientific">Bremerella cremea</name>
    <dbReference type="NCBI Taxonomy" id="1031537"/>
    <lineage>
        <taxon>Bacteria</taxon>
        <taxon>Pseudomonadati</taxon>
        <taxon>Planctomycetota</taxon>
        <taxon>Planctomycetia</taxon>
        <taxon>Pirellulales</taxon>
        <taxon>Pirellulaceae</taxon>
        <taxon>Bremerella</taxon>
    </lineage>
</organism>
<protein>
    <submittedName>
        <fullName evidence="5">Arylsulfatase</fullName>
    </submittedName>
</protein>
<evidence type="ECO:0000256" key="3">
    <source>
        <dbReference type="SAM" id="SignalP"/>
    </source>
</evidence>
<dbReference type="EMBL" id="QPEX01000030">
    <property type="protein sequence ID" value="RCS46376.1"/>
    <property type="molecule type" value="Genomic_DNA"/>
</dbReference>
<dbReference type="Proteomes" id="UP000253562">
    <property type="component" value="Unassembled WGS sequence"/>
</dbReference>
<dbReference type="CDD" id="cd16025">
    <property type="entry name" value="PAS_like"/>
    <property type="match status" value="1"/>
</dbReference>
<dbReference type="GO" id="GO:0004065">
    <property type="term" value="F:arylsulfatase activity"/>
    <property type="evidence" value="ECO:0007669"/>
    <property type="project" value="TreeGrafter"/>
</dbReference>
<gene>
    <name evidence="5" type="ORF">DTL42_15525</name>
</gene>
<comment type="caution">
    <text evidence="5">The sequence shown here is derived from an EMBL/GenBank/DDBJ whole genome shotgun (WGS) entry which is preliminary data.</text>
</comment>
<dbReference type="PANTHER" id="PTHR42693:SF53">
    <property type="entry name" value="ENDO-4-O-SULFATASE"/>
    <property type="match status" value="1"/>
</dbReference>
<dbReference type="InterPro" id="IPR050738">
    <property type="entry name" value="Sulfatase"/>
</dbReference>
<dbReference type="Pfam" id="PF00884">
    <property type="entry name" value="Sulfatase"/>
    <property type="match status" value="1"/>
</dbReference>
<proteinExistence type="inferred from homology"/>
<feature type="signal peptide" evidence="3">
    <location>
        <begin position="1"/>
        <end position="26"/>
    </location>
</feature>
<keyword evidence="2" id="KW-0378">Hydrolase</keyword>
<dbReference type="InterPro" id="IPR000917">
    <property type="entry name" value="Sulfatase_N"/>
</dbReference>
<dbReference type="Gene3D" id="3.30.1120.10">
    <property type="match status" value="1"/>
</dbReference>
<dbReference type="FunFam" id="3.40.720.10:FF:000047">
    <property type="entry name" value="Arylsulfatase"/>
    <property type="match status" value="1"/>
</dbReference>
<evidence type="ECO:0000256" key="2">
    <source>
        <dbReference type="ARBA" id="ARBA00022801"/>
    </source>
</evidence>
<dbReference type="PANTHER" id="PTHR42693">
    <property type="entry name" value="ARYLSULFATASE FAMILY MEMBER"/>
    <property type="match status" value="1"/>
</dbReference>
<accession>A0A368KSW6</accession>
<evidence type="ECO:0000259" key="4">
    <source>
        <dbReference type="Pfam" id="PF00884"/>
    </source>
</evidence>